<dbReference type="AlphaFoldDB" id="A0A401VV52"/>
<gene>
    <name evidence="3" type="ORF">GKJPGBOP_00571</name>
</gene>
<keyword evidence="2" id="KW-0732">Signal</keyword>
<feature type="compositionally biased region" description="Low complexity" evidence="1">
    <location>
        <begin position="32"/>
        <end position="42"/>
    </location>
</feature>
<feature type="region of interest" description="Disordered" evidence="1">
    <location>
        <begin position="32"/>
        <end position="65"/>
    </location>
</feature>
<evidence type="ECO:0000313" key="4">
    <source>
        <dbReference type="Proteomes" id="UP000286746"/>
    </source>
</evidence>
<protein>
    <recommendedName>
        <fullName evidence="5">SH3 domain-containing protein</fullName>
    </recommendedName>
</protein>
<feature type="signal peptide" evidence="2">
    <location>
        <begin position="1"/>
        <end position="33"/>
    </location>
</feature>
<reference evidence="3 4" key="1">
    <citation type="submission" date="2018-11" db="EMBL/GenBank/DDBJ databases">
        <title>Whole genome sequence of Streptomyces paromomycinus NBRC 15454(T).</title>
        <authorList>
            <person name="Komaki H."/>
            <person name="Tamura T."/>
        </authorList>
    </citation>
    <scope>NUCLEOTIDE SEQUENCE [LARGE SCALE GENOMIC DNA]</scope>
    <source>
        <strain evidence="3 4">NBRC 15454</strain>
    </source>
</reference>
<feature type="chain" id="PRO_5019092945" description="SH3 domain-containing protein" evidence="2">
    <location>
        <begin position="34"/>
        <end position="128"/>
    </location>
</feature>
<evidence type="ECO:0000256" key="2">
    <source>
        <dbReference type="SAM" id="SignalP"/>
    </source>
</evidence>
<dbReference type="Proteomes" id="UP000286746">
    <property type="component" value="Unassembled WGS sequence"/>
</dbReference>
<comment type="caution">
    <text evidence="3">The sequence shown here is derived from an EMBL/GenBank/DDBJ whole genome shotgun (WGS) entry which is preliminary data.</text>
</comment>
<keyword evidence="4" id="KW-1185">Reference proteome</keyword>
<dbReference type="RefSeq" id="WP_125051527.1">
    <property type="nucleotide sequence ID" value="NZ_BHZD01000001.1"/>
</dbReference>
<evidence type="ECO:0000256" key="1">
    <source>
        <dbReference type="SAM" id="MobiDB-lite"/>
    </source>
</evidence>
<organism evidence="3 4">
    <name type="scientific">Streptomyces paromomycinus</name>
    <name type="common">Streptomyces rimosus subsp. paromomycinus</name>
    <dbReference type="NCBI Taxonomy" id="92743"/>
    <lineage>
        <taxon>Bacteria</taxon>
        <taxon>Bacillati</taxon>
        <taxon>Actinomycetota</taxon>
        <taxon>Actinomycetes</taxon>
        <taxon>Kitasatosporales</taxon>
        <taxon>Streptomycetaceae</taxon>
        <taxon>Streptomyces</taxon>
    </lineage>
</organism>
<dbReference type="EMBL" id="BHZD01000001">
    <property type="protein sequence ID" value="GCD40918.1"/>
    <property type="molecule type" value="Genomic_DNA"/>
</dbReference>
<evidence type="ECO:0000313" key="3">
    <source>
        <dbReference type="EMBL" id="GCD40918.1"/>
    </source>
</evidence>
<accession>A0A401VV52</accession>
<evidence type="ECO:0008006" key="5">
    <source>
        <dbReference type="Google" id="ProtNLM"/>
    </source>
</evidence>
<proteinExistence type="predicted"/>
<name>A0A401VV52_STREY</name>
<sequence>MTLKKRARLAAAVAAPLLLTGATLTVTAPSASAAPTGADACTHPGWSNKSSGKGTAKGDSVKVRTGPNKECGVVATVGTARVLFYHCWVKNSAGNRWTHVRIDGLNVDGWVYNKNLDDGGSDHPDNKC</sequence>